<dbReference type="AGR" id="Xenbase:XB-GENE-6035298"/>
<keyword evidence="3" id="KW-0675">Receptor</keyword>
<dbReference type="GO" id="GO:0005230">
    <property type="term" value="F:extracellular ligand-gated monoatomic ion channel activity"/>
    <property type="evidence" value="ECO:0007669"/>
    <property type="project" value="InterPro"/>
</dbReference>
<proteinExistence type="predicted"/>
<name>A0A8J1JNG9_XENTR</name>
<evidence type="ECO:0000256" key="1">
    <source>
        <dbReference type="SAM" id="MobiDB-lite"/>
    </source>
</evidence>
<evidence type="ECO:0000313" key="2">
    <source>
        <dbReference type="Proteomes" id="UP000008143"/>
    </source>
</evidence>
<reference evidence="3" key="1">
    <citation type="submission" date="2025-08" db="UniProtKB">
        <authorList>
            <consortium name="RefSeq"/>
        </authorList>
    </citation>
    <scope>IDENTIFICATION</scope>
    <source>
        <strain evidence="3">Nigerian</strain>
        <tissue evidence="3">Liver and blood</tissue>
    </source>
</reference>
<dbReference type="RefSeq" id="XP_031758575.1">
    <property type="nucleotide sequence ID" value="XM_031902715.1"/>
</dbReference>
<dbReference type="Xenbase" id="XB-GENE-6035298">
    <property type="gene designation" value="gabrr4"/>
</dbReference>
<accession>A0A8J1JNG9</accession>
<feature type="region of interest" description="Disordered" evidence="1">
    <location>
        <begin position="1"/>
        <end position="23"/>
    </location>
</feature>
<dbReference type="Proteomes" id="UP000008143">
    <property type="component" value="Chromosome 5"/>
</dbReference>
<gene>
    <name evidence="4" type="primary">gabrr4</name>
    <name evidence="3" type="synonym">gabrr4.1</name>
</gene>
<evidence type="ECO:0000313" key="3">
    <source>
        <dbReference type="RefSeq" id="XP_031758575.1"/>
    </source>
</evidence>
<dbReference type="GO" id="GO:0016020">
    <property type="term" value="C:membrane"/>
    <property type="evidence" value="ECO:0007669"/>
    <property type="project" value="InterPro"/>
</dbReference>
<organism evidence="2 3">
    <name type="scientific">Xenopus tropicalis</name>
    <name type="common">Western clawed frog</name>
    <name type="synonym">Silurana tropicalis</name>
    <dbReference type="NCBI Taxonomy" id="8364"/>
    <lineage>
        <taxon>Eukaryota</taxon>
        <taxon>Metazoa</taxon>
        <taxon>Chordata</taxon>
        <taxon>Craniata</taxon>
        <taxon>Vertebrata</taxon>
        <taxon>Euteleostomi</taxon>
        <taxon>Amphibia</taxon>
        <taxon>Batrachia</taxon>
        <taxon>Anura</taxon>
        <taxon>Pipoidea</taxon>
        <taxon>Pipidae</taxon>
        <taxon>Xenopodinae</taxon>
        <taxon>Xenopus</taxon>
        <taxon>Silurana</taxon>
    </lineage>
</organism>
<dbReference type="AlphaFoldDB" id="A0A8J1JNG9"/>
<dbReference type="KEGG" id="xtr:100145072"/>
<protein>
    <submittedName>
        <fullName evidence="3">Gamma-aminobutyric acid receptor subunit rho-1</fullName>
    </submittedName>
</protein>
<keyword evidence="2" id="KW-1185">Reference proteome</keyword>
<dbReference type="InterPro" id="IPR036734">
    <property type="entry name" value="Neur_chan_lig-bd_sf"/>
</dbReference>
<evidence type="ECO:0000313" key="4">
    <source>
        <dbReference type="Xenbase" id="XB-GENE-6035298"/>
    </source>
</evidence>
<dbReference type="SUPFAM" id="SSF63712">
    <property type="entry name" value="Nicotinic receptor ligand binding domain-like"/>
    <property type="match status" value="1"/>
</dbReference>
<sequence length="168" mass="18446">MRRKDGSLVFASPHSNQKGEQRVKLRPVKELSAVGKSHEKEGWVSGVCVSPQQPEGGAAGQIKGWTMSTESRTQQRVKGVPELYKQGSPVFKRSPNITKSPLTKSEQLLRIDDHDFTMRPGFGGPAIPVGVEVQVESLDSFSEVNMDFTKTLLEKMSASPSPVPTIRE</sequence>